<reference evidence="2 3" key="1">
    <citation type="submission" date="2020-04" db="EMBL/GenBank/DDBJ databases">
        <authorList>
            <person name="Wallbank WR R."/>
            <person name="Pardo Diaz C."/>
            <person name="Kozak K."/>
            <person name="Martin S."/>
            <person name="Jiggins C."/>
            <person name="Moest M."/>
            <person name="Warren A I."/>
            <person name="Byers J.R.P. K."/>
            <person name="Montejo-Kovacevich G."/>
            <person name="Yen C E."/>
        </authorList>
    </citation>
    <scope>NUCLEOTIDE SEQUENCE [LARGE SCALE GENOMIC DNA]</scope>
</reference>
<dbReference type="OrthoDB" id="7370495at2759"/>
<dbReference type="EMBL" id="CADEBC010000045">
    <property type="protein sequence ID" value="CAB3220141.1"/>
    <property type="molecule type" value="Genomic_DNA"/>
</dbReference>
<protein>
    <recommendedName>
        <fullName evidence="1">Mutator-like transposase domain-containing protein</fullName>
    </recommendedName>
</protein>
<dbReference type="Pfam" id="PF20700">
    <property type="entry name" value="Mutator"/>
    <property type="match status" value="1"/>
</dbReference>
<sequence length="313" mass="34896">MGNKKNQKTKQSCLKKKNIAKKICSKITRSEKGLFLRTKSTEEQQPCDDTSNRTRVSFITLEPVDLPPSATKSSIPSTVVHLQDVPNATLSAPEPVVDSEANIEPDENDDGLIIEKDNKEDNFQPISGRRIIDINYFLQEFQEKARHNNLFNCQSSNLRLVGERRNGLISTFKFECNMCKEVCLIPSENTKDTEQVNANIAATTGVVASGIGFYQIEELFSAINIPIFSSRYFNQLQNKVYEKWEETACVEMEAAANKEREIALAEGRTKNGYPVIDVYVDGAWCARSYGSNYKASSGTAAIIGSENLLAAKE</sequence>
<dbReference type="Proteomes" id="UP000494106">
    <property type="component" value="Unassembled WGS sequence"/>
</dbReference>
<evidence type="ECO:0000313" key="2">
    <source>
        <dbReference type="EMBL" id="CAB3220141.1"/>
    </source>
</evidence>
<gene>
    <name evidence="2" type="ORF">APLA_LOCUS142</name>
</gene>
<evidence type="ECO:0000259" key="1">
    <source>
        <dbReference type="Pfam" id="PF20700"/>
    </source>
</evidence>
<evidence type="ECO:0000313" key="3">
    <source>
        <dbReference type="Proteomes" id="UP000494106"/>
    </source>
</evidence>
<organism evidence="2 3">
    <name type="scientific">Arctia plantaginis</name>
    <name type="common">Wood tiger moth</name>
    <name type="synonym">Phalaena plantaginis</name>
    <dbReference type="NCBI Taxonomy" id="874455"/>
    <lineage>
        <taxon>Eukaryota</taxon>
        <taxon>Metazoa</taxon>
        <taxon>Ecdysozoa</taxon>
        <taxon>Arthropoda</taxon>
        <taxon>Hexapoda</taxon>
        <taxon>Insecta</taxon>
        <taxon>Pterygota</taxon>
        <taxon>Neoptera</taxon>
        <taxon>Endopterygota</taxon>
        <taxon>Lepidoptera</taxon>
        <taxon>Glossata</taxon>
        <taxon>Ditrysia</taxon>
        <taxon>Noctuoidea</taxon>
        <taxon>Erebidae</taxon>
        <taxon>Arctiinae</taxon>
        <taxon>Arctia</taxon>
    </lineage>
</organism>
<name>A0A8S0YNY3_ARCPL</name>
<comment type="caution">
    <text evidence="2">The sequence shown here is derived from an EMBL/GenBank/DDBJ whole genome shotgun (WGS) entry which is preliminary data.</text>
</comment>
<proteinExistence type="predicted"/>
<dbReference type="AlphaFoldDB" id="A0A8S0YNY3"/>
<keyword evidence="3" id="KW-1185">Reference proteome</keyword>
<feature type="domain" description="Mutator-like transposase" evidence="1">
    <location>
        <begin position="128"/>
        <end position="306"/>
    </location>
</feature>
<accession>A0A8S0YNY3</accession>
<dbReference type="InterPro" id="IPR049012">
    <property type="entry name" value="Mutator_transp_dom"/>
</dbReference>